<dbReference type="Gene3D" id="2.60.120.10">
    <property type="entry name" value="Jelly Rolls"/>
    <property type="match status" value="2"/>
</dbReference>
<name>A0A3S1BGU9_ELYCH</name>
<dbReference type="InterPro" id="IPR014710">
    <property type="entry name" value="RmlC-like_jellyroll"/>
</dbReference>
<comment type="caution">
    <text evidence="3">The sequence shown here is derived from an EMBL/GenBank/DDBJ whole genome shotgun (WGS) entry which is preliminary data.</text>
</comment>
<dbReference type="SUPFAM" id="SSF51206">
    <property type="entry name" value="cAMP-binding domain-like"/>
    <property type="match status" value="2"/>
</dbReference>
<gene>
    <name evidence="3" type="ORF">EGW08_011798</name>
</gene>
<dbReference type="Proteomes" id="UP000271974">
    <property type="component" value="Unassembled WGS sequence"/>
</dbReference>
<sequence length="206" mass="23193">MVTHLGTGAPFGEVALMSDSVRTASIIAEESTDLLVVDRKLYNRSIKEVLAKEFQEKTNFISNNNLFGNWAPKYRKQLAMAMYKETFGYESPLVRQGDRTAEMLFILSGQVEIQVDPSMHPHQYPRIFKAARENEVEKLIKKAATQRQVKHNKRGKNRTSSTSGGGMEPNLPVPIKRRDTSKCTRLCHLGVNESVGDVELTLELPT</sequence>
<evidence type="ECO:0000313" key="3">
    <source>
        <dbReference type="EMBL" id="RUS80429.1"/>
    </source>
</evidence>
<dbReference type="AlphaFoldDB" id="A0A3S1BGU9"/>
<reference evidence="3 4" key="1">
    <citation type="submission" date="2019-01" db="EMBL/GenBank/DDBJ databases">
        <title>A draft genome assembly of the solar-powered sea slug Elysia chlorotica.</title>
        <authorList>
            <person name="Cai H."/>
            <person name="Li Q."/>
            <person name="Fang X."/>
            <person name="Li J."/>
            <person name="Curtis N.E."/>
            <person name="Altenburger A."/>
            <person name="Shibata T."/>
            <person name="Feng M."/>
            <person name="Maeda T."/>
            <person name="Schwartz J.A."/>
            <person name="Shigenobu S."/>
            <person name="Lundholm N."/>
            <person name="Nishiyama T."/>
            <person name="Yang H."/>
            <person name="Hasebe M."/>
            <person name="Li S."/>
            <person name="Pierce S.K."/>
            <person name="Wang J."/>
        </authorList>
    </citation>
    <scope>NUCLEOTIDE SEQUENCE [LARGE SCALE GENOMIC DNA]</scope>
    <source>
        <strain evidence="3">EC2010</strain>
        <tissue evidence="3">Whole organism of an adult</tissue>
    </source>
</reference>
<dbReference type="PANTHER" id="PTHR23011">
    <property type="entry name" value="CYCLIC NUCLEOTIDE-BINDING DOMAIN CONTAINING PROTEIN"/>
    <property type="match status" value="1"/>
</dbReference>
<dbReference type="PROSITE" id="PS50042">
    <property type="entry name" value="CNMP_BINDING_3"/>
    <property type="match status" value="2"/>
</dbReference>
<organism evidence="3 4">
    <name type="scientific">Elysia chlorotica</name>
    <name type="common">Eastern emerald elysia</name>
    <name type="synonym">Sea slug</name>
    <dbReference type="NCBI Taxonomy" id="188477"/>
    <lineage>
        <taxon>Eukaryota</taxon>
        <taxon>Metazoa</taxon>
        <taxon>Spiralia</taxon>
        <taxon>Lophotrochozoa</taxon>
        <taxon>Mollusca</taxon>
        <taxon>Gastropoda</taxon>
        <taxon>Heterobranchia</taxon>
        <taxon>Euthyneura</taxon>
        <taxon>Panpulmonata</taxon>
        <taxon>Sacoglossa</taxon>
        <taxon>Placobranchoidea</taxon>
        <taxon>Plakobranchidae</taxon>
        <taxon>Elysia</taxon>
    </lineage>
</organism>
<dbReference type="PROSITE" id="PS00889">
    <property type="entry name" value="CNMP_BINDING_2"/>
    <property type="match status" value="1"/>
</dbReference>
<proteinExistence type="predicted"/>
<feature type="domain" description="Cyclic nucleotide-binding" evidence="2">
    <location>
        <begin position="66"/>
        <end position="113"/>
    </location>
</feature>
<dbReference type="InterPro" id="IPR018490">
    <property type="entry name" value="cNMP-bd_dom_sf"/>
</dbReference>
<protein>
    <recommendedName>
        <fullName evidence="2">Cyclic nucleotide-binding domain-containing protein</fullName>
    </recommendedName>
</protein>
<feature type="domain" description="Cyclic nucleotide-binding" evidence="2">
    <location>
        <begin position="1"/>
        <end position="63"/>
    </location>
</feature>
<evidence type="ECO:0000313" key="4">
    <source>
        <dbReference type="Proteomes" id="UP000271974"/>
    </source>
</evidence>
<feature type="region of interest" description="Disordered" evidence="1">
    <location>
        <begin position="144"/>
        <end position="175"/>
    </location>
</feature>
<feature type="non-terminal residue" evidence="3">
    <location>
        <position position="206"/>
    </location>
</feature>
<dbReference type="PANTHER" id="PTHR23011:SF28">
    <property type="entry name" value="CYCLIC NUCLEOTIDE-BINDING DOMAIN CONTAINING PROTEIN"/>
    <property type="match status" value="1"/>
</dbReference>
<dbReference type="EMBL" id="RQTK01000391">
    <property type="protein sequence ID" value="RUS80429.1"/>
    <property type="molecule type" value="Genomic_DNA"/>
</dbReference>
<feature type="compositionally biased region" description="Basic residues" evidence="1">
    <location>
        <begin position="148"/>
        <end position="157"/>
    </location>
</feature>
<keyword evidence="4" id="KW-1185">Reference proteome</keyword>
<dbReference type="OrthoDB" id="2021138at2759"/>
<dbReference type="STRING" id="188477.A0A3S1BGU9"/>
<evidence type="ECO:0000256" key="1">
    <source>
        <dbReference type="SAM" id="MobiDB-lite"/>
    </source>
</evidence>
<evidence type="ECO:0000259" key="2">
    <source>
        <dbReference type="PROSITE" id="PS50042"/>
    </source>
</evidence>
<accession>A0A3S1BGU9</accession>
<dbReference type="InterPro" id="IPR000595">
    <property type="entry name" value="cNMP-bd_dom"/>
</dbReference>
<dbReference type="InterPro" id="IPR018488">
    <property type="entry name" value="cNMP-bd_CS"/>
</dbReference>
<dbReference type="CDD" id="cd00038">
    <property type="entry name" value="CAP_ED"/>
    <property type="match status" value="1"/>
</dbReference>